<keyword evidence="3" id="KW-1185">Reference proteome</keyword>
<dbReference type="EMBL" id="BATL01000075">
    <property type="protein sequence ID" value="GAD77419.1"/>
    <property type="molecule type" value="Genomic_DNA"/>
</dbReference>
<evidence type="ECO:0000313" key="2">
    <source>
        <dbReference type="EMBL" id="GAD77419.1"/>
    </source>
</evidence>
<dbReference type="OrthoDB" id="7056038at2"/>
<evidence type="ECO:0000313" key="3">
    <source>
        <dbReference type="Proteomes" id="UP000016567"/>
    </source>
</evidence>
<comment type="caution">
    <text evidence="2">The sequence shown here is derived from an EMBL/GenBank/DDBJ whole genome shotgun (WGS) entry which is preliminary data.</text>
</comment>
<proteinExistence type="predicted"/>
<evidence type="ECO:0000256" key="1">
    <source>
        <dbReference type="SAM" id="MobiDB-lite"/>
    </source>
</evidence>
<dbReference type="STRING" id="1219077.VAZ01S_075_00130"/>
<dbReference type="RefSeq" id="WP_021711158.1">
    <property type="nucleotide sequence ID" value="NZ_BAOB01000371.1"/>
</dbReference>
<accession>U3C7R7</accession>
<organism evidence="2 3">
    <name type="scientific">Vibrio azureus NBRC 104587</name>
    <dbReference type="NCBI Taxonomy" id="1219077"/>
    <lineage>
        <taxon>Bacteria</taxon>
        <taxon>Pseudomonadati</taxon>
        <taxon>Pseudomonadota</taxon>
        <taxon>Gammaproteobacteria</taxon>
        <taxon>Vibrionales</taxon>
        <taxon>Vibrionaceae</taxon>
        <taxon>Vibrio</taxon>
    </lineage>
</organism>
<dbReference type="AlphaFoldDB" id="U3C7R7"/>
<reference evidence="2 3" key="1">
    <citation type="submission" date="2013-09" db="EMBL/GenBank/DDBJ databases">
        <title>Whole genome shotgun sequence of Vibrio azureus NBRC 104587.</title>
        <authorList>
            <person name="Isaki S."/>
            <person name="Hosoyama A."/>
            <person name="Numata M."/>
            <person name="Hashimoto M."/>
            <person name="Hosoyama Y."/>
            <person name="Tsuchikane K."/>
            <person name="Noguchi M."/>
            <person name="Hirakata S."/>
            <person name="Ichikawa N."/>
            <person name="Ohji S."/>
            <person name="Yamazoe A."/>
            <person name="Fujita N."/>
        </authorList>
    </citation>
    <scope>NUCLEOTIDE SEQUENCE [LARGE SCALE GENOMIC DNA]</scope>
    <source>
        <strain evidence="2 3">NBRC 104587</strain>
    </source>
</reference>
<dbReference type="Proteomes" id="UP000016567">
    <property type="component" value="Unassembled WGS sequence"/>
</dbReference>
<protein>
    <submittedName>
        <fullName evidence="2">Uncharacterized protein</fullName>
    </submittedName>
</protein>
<sequence length="363" mass="40995">MIKFKGVESNTSSVMESEKSKSLDGNFANNVRVVKPTSSKKYIPTIIQKLFKQRNKSHQNEINNQESKITVSPIRLDVSQKSAQPSKSSNLSQYRIDTSKYDPRLLAKLQTTPAEKKQSNVNPDQFIYTFVDPRTESGSLKSKVVSDIELDRFSPICTEEARAYLDSSSDGNSFCGVVNIKSGALSLYPLAPEREDATDSVWGKKYKGQTHDGGQPLKHAMRDADNNIVTSHDQLVEKLGGSREDYVGFSLNDLTDVRFRSAGGFLRAANHDTSVLYGRSRTLNTFHFKTVDDKAVSHDSTKDTFDKNNGELLFELPIEFKEKIINQIIKEVGKEHKFGKLLEHELKRDEMNKNFVTKNHFFV</sequence>
<feature type="region of interest" description="Disordered" evidence="1">
    <location>
        <begin position="1"/>
        <end position="22"/>
    </location>
</feature>
<gene>
    <name evidence="2" type="ORF">VAZ01S_075_00130</name>
</gene>
<name>U3C7R7_9VIBR</name>